<comment type="caution">
    <text evidence="1">The sequence shown here is derived from an EMBL/GenBank/DDBJ whole genome shotgun (WGS) entry which is preliminary data.</text>
</comment>
<evidence type="ECO:0000313" key="2">
    <source>
        <dbReference type="Proteomes" id="UP000569914"/>
    </source>
</evidence>
<name>A0A7Y9LC69_9ACTN</name>
<dbReference type="AlphaFoldDB" id="A0A7Y9LC69"/>
<sequence>MRSIRRFLGYLESQLGAMNGTRSRHTNRPELIAEHGYDTKFAMHAARLGVQGLEFARTGRITLPIPEPHRTLLRAIRSGDVPLAETLRVINELRADLITELDHDRLPDEPDRAWIDSWLIAAYQQEWRD</sequence>
<proteinExistence type="predicted"/>
<dbReference type="EMBL" id="JACCBU010000001">
    <property type="protein sequence ID" value="NYE71400.1"/>
    <property type="molecule type" value="Genomic_DNA"/>
</dbReference>
<evidence type="ECO:0000313" key="1">
    <source>
        <dbReference type="EMBL" id="NYE71400.1"/>
    </source>
</evidence>
<keyword evidence="2" id="KW-1185">Reference proteome</keyword>
<dbReference type="Proteomes" id="UP000569914">
    <property type="component" value="Unassembled WGS sequence"/>
</dbReference>
<accession>A0A7Y9LC69</accession>
<gene>
    <name evidence="1" type="ORF">BKA15_002729</name>
</gene>
<reference evidence="1 2" key="1">
    <citation type="submission" date="2020-07" db="EMBL/GenBank/DDBJ databases">
        <title>Sequencing the genomes of 1000 actinobacteria strains.</title>
        <authorList>
            <person name="Klenk H.-P."/>
        </authorList>
    </citation>
    <scope>NUCLEOTIDE SEQUENCE [LARGE SCALE GENOMIC DNA]</scope>
    <source>
        <strain evidence="1 2">DSM 22083</strain>
    </source>
</reference>
<dbReference type="RefSeq" id="WP_218871291.1">
    <property type="nucleotide sequence ID" value="NZ_JACCBU010000001.1"/>
</dbReference>
<protein>
    <submittedName>
        <fullName evidence="1">Uncharacterized protein</fullName>
    </submittedName>
</protein>
<organism evidence="1 2">
    <name type="scientific">Microlunatus parietis</name>
    <dbReference type="NCBI Taxonomy" id="682979"/>
    <lineage>
        <taxon>Bacteria</taxon>
        <taxon>Bacillati</taxon>
        <taxon>Actinomycetota</taxon>
        <taxon>Actinomycetes</taxon>
        <taxon>Propionibacteriales</taxon>
        <taxon>Propionibacteriaceae</taxon>
        <taxon>Microlunatus</taxon>
    </lineage>
</organism>